<feature type="compositionally biased region" description="Basic and acidic residues" evidence="1">
    <location>
        <begin position="1"/>
        <end position="28"/>
    </location>
</feature>
<dbReference type="OrthoDB" id="2973014at2"/>
<reference evidence="4 5" key="1">
    <citation type="submission" date="2016-12" db="EMBL/GenBank/DDBJ databases">
        <title>Complete genome sequence of Microbacterium aurum KACC 15219.</title>
        <authorList>
            <person name="Jung Y."/>
            <person name="Shin J.-H."/>
            <person name="Lee Y.-J."/>
            <person name="Yi H."/>
            <person name="Bahn Y.-S."/>
            <person name="Kim J.F."/>
            <person name="Lee D.-W."/>
        </authorList>
    </citation>
    <scope>NUCLEOTIDE SEQUENCE [LARGE SCALE GENOMIC DNA]</scope>
    <source>
        <strain evidence="4 5">KACC 15219</strain>
    </source>
</reference>
<dbReference type="KEGG" id="maur:BOH66_01985"/>
<dbReference type="Pfam" id="PF13556">
    <property type="entry name" value="HTH_30"/>
    <property type="match status" value="1"/>
</dbReference>
<protein>
    <submittedName>
        <fullName evidence="4">Purine catabolism PurC domain protein</fullName>
    </submittedName>
</protein>
<feature type="region of interest" description="Disordered" evidence="1">
    <location>
        <begin position="1"/>
        <end position="30"/>
    </location>
</feature>
<dbReference type="Pfam" id="PF07905">
    <property type="entry name" value="PucR"/>
    <property type="match status" value="1"/>
</dbReference>
<dbReference type="PANTHER" id="PTHR33744">
    <property type="entry name" value="CARBOHYDRATE DIACID REGULATOR"/>
    <property type="match status" value="1"/>
</dbReference>
<evidence type="ECO:0000259" key="2">
    <source>
        <dbReference type="Pfam" id="PF07905"/>
    </source>
</evidence>
<dbReference type="Gene3D" id="1.10.10.2840">
    <property type="entry name" value="PucR C-terminal helix-turn-helix domain"/>
    <property type="match status" value="1"/>
</dbReference>
<gene>
    <name evidence="4" type="ORF">BOH66_01985</name>
</gene>
<evidence type="ECO:0000313" key="4">
    <source>
        <dbReference type="EMBL" id="APZ33196.1"/>
    </source>
</evidence>
<organism evidence="4 5">
    <name type="scientific">Microbacterium aurum</name>
    <dbReference type="NCBI Taxonomy" id="36805"/>
    <lineage>
        <taxon>Bacteria</taxon>
        <taxon>Bacillati</taxon>
        <taxon>Actinomycetota</taxon>
        <taxon>Actinomycetes</taxon>
        <taxon>Micrococcales</taxon>
        <taxon>Microbacteriaceae</taxon>
        <taxon>Microbacterium</taxon>
    </lineage>
</organism>
<proteinExistence type="predicted"/>
<feature type="domain" description="PucR C-terminal helix-turn-helix" evidence="3">
    <location>
        <begin position="520"/>
        <end position="576"/>
    </location>
</feature>
<dbReference type="STRING" id="36805.BOH66_01985"/>
<dbReference type="EMBL" id="CP018762">
    <property type="protein sequence ID" value="APZ33196.1"/>
    <property type="molecule type" value="Genomic_DNA"/>
</dbReference>
<dbReference type="InterPro" id="IPR051448">
    <property type="entry name" value="CdaR-like_regulators"/>
</dbReference>
<name>A0A1P8U517_9MICO</name>
<evidence type="ECO:0000259" key="3">
    <source>
        <dbReference type="Pfam" id="PF13556"/>
    </source>
</evidence>
<feature type="domain" description="Purine catabolism PurC-like" evidence="2">
    <location>
        <begin position="40"/>
        <end position="161"/>
    </location>
</feature>
<dbReference type="InterPro" id="IPR025736">
    <property type="entry name" value="PucR_C-HTH_dom"/>
</dbReference>
<keyword evidence="5" id="KW-1185">Reference proteome</keyword>
<dbReference type="Proteomes" id="UP000187185">
    <property type="component" value="Chromosome"/>
</dbReference>
<dbReference type="InterPro" id="IPR042070">
    <property type="entry name" value="PucR_C-HTH_sf"/>
</dbReference>
<evidence type="ECO:0000256" key="1">
    <source>
        <dbReference type="SAM" id="MobiDB-lite"/>
    </source>
</evidence>
<evidence type="ECO:0000313" key="5">
    <source>
        <dbReference type="Proteomes" id="UP000187185"/>
    </source>
</evidence>
<accession>A0A1P8U517</accession>
<sequence>MLMLTERRGETQVSDRRDVESSRTERPTADLPAVLPTVSEVLALDAFAPGAPVVVVGGAALEASVRWVHVSDSADVARLLEGGELLLSTGSGWPDDPRRLTLFVAQLAEVGAAGIVLELGAHHRYVPAVLADAARSADIALIVLHREVKFVTITEAVHRRIIADQTAALEARDAVRTLFTGLALRGAPTEFIVEQVGLTLAAPVVLETVGHEVVVAHVGGATETRTLRDWARRSRAAAAAPDREGRTIVPVEARGIRWGWLVALPGAAHLAGRDAVLEQAATALALGRLADLGGEEWSRLGRRRVVDALIDGRFTGLSAVAARLDAAGMPLVGTVAFAAVALVSSGRGGDAVAVAAAADIAAAAIGARVVCGTSAPVDDGSALVRTPLILAVAGRATSAADNRADAFAAALEDALRAGSTSVRARIVLAPGTVIPALEPTAEYERAMGALIAGLRETIDLVGVDEGVRGSSRPGADGRRVAERPLTRVVAALRDDHRLVAHAERMLDPLLAESRARGGDLLDVLTALLAHPSNRTAAAEAAHLSRSVFYQRIALLEDLLGVDFDDGEQVAALHVAVVTHRLHTGA</sequence>
<dbReference type="AlphaFoldDB" id="A0A1P8U517"/>
<dbReference type="PANTHER" id="PTHR33744:SF1">
    <property type="entry name" value="DNA-BINDING TRANSCRIPTIONAL ACTIVATOR ADER"/>
    <property type="match status" value="1"/>
</dbReference>
<dbReference type="InterPro" id="IPR012914">
    <property type="entry name" value="PucR_dom"/>
</dbReference>